<keyword evidence="2" id="KW-1185">Reference proteome</keyword>
<organism evidence="1 2">
    <name type="scientific">Stenotrophobium rhamnosiphilum</name>
    <dbReference type="NCBI Taxonomy" id="2029166"/>
    <lineage>
        <taxon>Bacteria</taxon>
        <taxon>Pseudomonadati</taxon>
        <taxon>Pseudomonadota</taxon>
        <taxon>Gammaproteobacteria</taxon>
        <taxon>Nevskiales</taxon>
        <taxon>Nevskiaceae</taxon>
        <taxon>Stenotrophobium</taxon>
    </lineage>
</organism>
<evidence type="ECO:0000313" key="2">
    <source>
        <dbReference type="Proteomes" id="UP000244248"/>
    </source>
</evidence>
<dbReference type="Proteomes" id="UP000244248">
    <property type="component" value="Unassembled WGS sequence"/>
</dbReference>
<dbReference type="InterPro" id="IPR054211">
    <property type="entry name" value="DUF6918"/>
</dbReference>
<gene>
    <name evidence="1" type="ORF">CJD38_05885</name>
</gene>
<accession>A0A2T5MI02</accession>
<sequence>MKGLADILLASQHKKALVADCVELIESHIASRSGLKGMALKTGLSMLKRAKPGILERATAKLLPEFISALDPLYQEFQRSRQSDFDAFMQKNAQGATDALLKVADQRAGQSDSATVKSTYTRMRGDAQREVLAAMPALSRLLNSYL</sequence>
<proteinExistence type="predicted"/>
<name>A0A2T5MI02_9GAMM</name>
<dbReference type="AlphaFoldDB" id="A0A2T5MI02"/>
<protein>
    <submittedName>
        <fullName evidence="1">Uncharacterized protein</fullName>
    </submittedName>
</protein>
<reference evidence="1 2" key="1">
    <citation type="submission" date="2018-04" db="EMBL/GenBank/DDBJ databases">
        <title>Novel species isolated from glacier.</title>
        <authorList>
            <person name="Liu Q."/>
            <person name="Xin Y.-H."/>
        </authorList>
    </citation>
    <scope>NUCLEOTIDE SEQUENCE [LARGE SCALE GENOMIC DNA]</scope>
    <source>
        <strain evidence="1 2">GT1R17</strain>
    </source>
</reference>
<dbReference type="Pfam" id="PF21893">
    <property type="entry name" value="DUF6918"/>
    <property type="match status" value="1"/>
</dbReference>
<comment type="caution">
    <text evidence="1">The sequence shown here is derived from an EMBL/GenBank/DDBJ whole genome shotgun (WGS) entry which is preliminary data.</text>
</comment>
<dbReference type="EMBL" id="QANS01000002">
    <property type="protein sequence ID" value="PTU32190.1"/>
    <property type="molecule type" value="Genomic_DNA"/>
</dbReference>
<evidence type="ECO:0000313" key="1">
    <source>
        <dbReference type="EMBL" id="PTU32190.1"/>
    </source>
</evidence>